<feature type="domain" description="Aminotransferase class I/classII large" evidence="6">
    <location>
        <begin position="94"/>
        <end position="389"/>
    </location>
</feature>
<keyword evidence="3" id="KW-0663">Pyridoxal phosphate</keyword>
<keyword evidence="8" id="KW-1185">Reference proteome</keyword>
<name>F0RMM0_DEIPM</name>
<evidence type="ECO:0000256" key="1">
    <source>
        <dbReference type="ARBA" id="ARBA00001933"/>
    </source>
</evidence>
<dbReference type="InterPro" id="IPR051798">
    <property type="entry name" value="Class-II_PLP-Dep_Aminotrans"/>
</dbReference>
<dbReference type="GO" id="GO:0030170">
    <property type="term" value="F:pyridoxal phosphate binding"/>
    <property type="evidence" value="ECO:0007669"/>
    <property type="project" value="InterPro"/>
</dbReference>
<dbReference type="STRING" id="693977.Deipr_0914"/>
<evidence type="ECO:0000256" key="3">
    <source>
        <dbReference type="ARBA" id="ARBA00022898"/>
    </source>
</evidence>
<dbReference type="eggNOG" id="COG1168">
    <property type="taxonomic scope" value="Bacteria"/>
</dbReference>
<dbReference type="Gene3D" id="3.90.1150.10">
    <property type="entry name" value="Aspartate Aminotransferase, domain 1"/>
    <property type="match status" value="1"/>
</dbReference>
<dbReference type="HOGENOM" id="CLU_017584_15_0_0"/>
<reference evidence="7 8" key="2">
    <citation type="journal article" date="2012" name="Stand. Genomic Sci.">
        <title>Complete genome sequence of the orange-red pigmented, radioresistant Deinococcus proteolyticus type strain (MRP(T)).</title>
        <authorList>
            <person name="Copeland A."/>
            <person name="Zeytun A."/>
            <person name="Yassawong M."/>
            <person name="Nolan M."/>
            <person name="Lucas S."/>
            <person name="Hammon N."/>
            <person name="Deshpande S."/>
            <person name="Cheng J.F."/>
            <person name="Han C."/>
            <person name="Tapia R."/>
            <person name="Goodwin L.A."/>
            <person name="Pitluck S."/>
            <person name="Mavromatis K."/>
            <person name="Liolios K."/>
            <person name="Pagani I."/>
            <person name="Ivanova N."/>
            <person name="Mikhailova N."/>
            <person name="Pati A."/>
            <person name="Chen A."/>
            <person name="Palaniappan K."/>
            <person name="Land M."/>
            <person name="Hauser L."/>
            <person name="Jeffries C.D."/>
            <person name="Brambilla E.M."/>
            <person name="Rohde M."/>
            <person name="Sikorski J."/>
            <person name="Pukall R."/>
            <person name="Goker M."/>
            <person name="Detter J.C."/>
            <person name="Woyke T."/>
            <person name="Bristow J."/>
            <person name="Eisen J.A."/>
            <person name="Markowitz V."/>
            <person name="Hugenholtz P."/>
            <person name="Kyrpides N.C."/>
            <person name="Klenk H.P."/>
            <person name="Lapidus A."/>
        </authorList>
    </citation>
    <scope>NUCLEOTIDE SEQUENCE [LARGE SCALE GENOMIC DNA]</scope>
    <source>
        <strain evidence="8">ATCC 35074 / DSM 20540 / JCM 6276 / NBRC 101906 / NCIMB 13154 / VKM Ac-1939 / CCM 2703 / MRP</strain>
    </source>
</reference>
<accession>F0RMM0</accession>
<dbReference type="AlphaFoldDB" id="F0RMM0"/>
<dbReference type="Gene3D" id="3.40.640.10">
    <property type="entry name" value="Type I PLP-dependent aspartate aminotransferase-like (Major domain)"/>
    <property type="match status" value="1"/>
</dbReference>
<dbReference type="PANTHER" id="PTHR43525">
    <property type="entry name" value="PROTEIN MALY"/>
    <property type="match status" value="1"/>
</dbReference>
<dbReference type="InterPro" id="IPR015421">
    <property type="entry name" value="PyrdxlP-dep_Trfase_major"/>
</dbReference>
<dbReference type="RefSeq" id="WP_013614679.1">
    <property type="nucleotide sequence ID" value="NC_015161.1"/>
</dbReference>
<dbReference type="PANTHER" id="PTHR43525:SF1">
    <property type="entry name" value="PROTEIN MALY"/>
    <property type="match status" value="1"/>
</dbReference>
<evidence type="ECO:0000256" key="2">
    <source>
        <dbReference type="ARBA" id="ARBA00012224"/>
    </source>
</evidence>
<dbReference type="CDD" id="cd00609">
    <property type="entry name" value="AAT_like"/>
    <property type="match status" value="1"/>
</dbReference>
<evidence type="ECO:0000313" key="8">
    <source>
        <dbReference type="Proteomes" id="UP000007718"/>
    </source>
</evidence>
<evidence type="ECO:0000313" key="7">
    <source>
        <dbReference type="EMBL" id="ADY26070.1"/>
    </source>
</evidence>
<proteinExistence type="inferred from homology"/>
<evidence type="ECO:0000256" key="5">
    <source>
        <dbReference type="ARBA" id="ARBA00037974"/>
    </source>
</evidence>
<dbReference type="InterPro" id="IPR015422">
    <property type="entry name" value="PyrdxlP-dep_Trfase_small"/>
</dbReference>
<dbReference type="Pfam" id="PF00155">
    <property type="entry name" value="Aminotran_1_2"/>
    <property type="match status" value="1"/>
</dbReference>
<protein>
    <recommendedName>
        <fullName evidence="2">cysteine-S-conjugate beta-lyase</fullName>
        <ecNumber evidence="2">4.4.1.13</ecNumber>
    </recommendedName>
</protein>
<comment type="cofactor">
    <cofactor evidence="1">
        <name>pyridoxal 5'-phosphate</name>
        <dbReference type="ChEBI" id="CHEBI:597326"/>
    </cofactor>
</comment>
<dbReference type="InterPro" id="IPR004839">
    <property type="entry name" value="Aminotransferase_I/II_large"/>
</dbReference>
<dbReference type="InterPro" id="IPR015424">
    <property type="entry name" value="PyrdxlP-dep_Trfase"/>
</dbReference>
<gene>
    <name evidence="7" type="ordered locus">Deipr_0914</name>
</gene>
<dbReference type="EMBL" id="CP002536">
    <property type="protein sequence ID" value="ADY26070.1"/>
    <property type="molecule type" value="Genomic_DNA"/>
</dbReference>
<reference evidence="8" key="1">
    <citation type="submission" date="2011-02" db="EMBL/GenBank/DDBJ databases">
        <title>The complete sequence of chromosome of Deinococcus proteolyticus DSM 20540.</title>
        <authorList>
            <consortium name="US DOE Joint Genome Institute (JGI-PGF)"/>
            <person name="Lucas S."/>
            <person name="Copeland A."/>
            <person name="Lapidus A."/>
            <person name="Bruce D."/>
            <person name="Goodwin L."/>
            <person name="Pitluck S."/>
            <person name="Kyrpides N."/>
            <person name="Mavromatis K."/>
            <person name="Pagani I."/>
            <person name="Ivanova N."/>
            <person name="Ovchinnikova G."/>
            <person name="Zeytun A."/>
            <person name="Detter J.C."/>
            <person name="Han C."/>
            <person name="Land M."/>
            <person name="Hauser L."/>
            <person name="Markowitz V."/>
            <person name="Cheng J.-F."/>
            <person name="Hugenholtz P."/>
            <person name="Woyke T."/>
            <person name="Wu D."/>
            <person name="Pukall R."/>
            <person name="Steenblock K."/>
            <person name="Brambilla E."/>
            <person name="Klenk H.-P."/>
            <person name="Eisen J.A."/>
        </authorList>
    </citation>
    <scope>NUCLEOTIDE SEQUENCE [LARGE SCALE GENOMIC DNA]</scope>
    <source>
        <strain evidence="8">ATCC 35074 / DSM 20540 / JCM 6276 / NBRC 101906 / NCIMB 13154 / VKM Ac-1939 / CCM 2703 / MRP</strain>
    </source>
</reference>
<dbReference type="Proteomes" id="UP000007718">
    <property type="component" value="Chromosome"/>
</dbReference>
<dbReference type="EC" id="4.4.1.13" evidence="2"/>
<dbReference type="OrthoDB" id="9802872at2"/>
<organism evidence="7 8">
    <name type="scientific">Deinococcus proteolyticus (strain ATCC 35074 / DSM 20540 / JCM 6276 / NBRC 101906 / NCIMB 13154 / VKM Ac-1939 / CCM 2703 / MRP)</name>
    <dbReference type="NCBI Taxonomy" id="693977"/>
    <lineage>
        <taxon>Bacteria</taxon>
        <taxon>Thermotogati</taxon>
        <taxon>Deinococcota</taxon>
        <taxon>Deinococci</taxon>
        <taxon>Deinococcales</taxon>
        <taxon>Deinococcaceae</taxon>
        <taxon>Deinococcus</taxon>
    </lineage>
</organism>
<dbReference type="SUPFAM" id="SSF53383">
    <property type="entry name" value="PLP-dependent transferases"/>
    <property type="match status" value="1"/>
</dbReference>
<evidence type="ECO:0000256" key="4">
    <source>
        <dbReference type="ARBA" id="ARBA00023239"/>
    </source>
</evidence>
<sequence length="397" mass="43754">MASTTLAPHRFDDLDAGSFRHPVSLKWNTYPPDALALWIADMDLPVSEDLRRALTERLQNPLGYSDVTGAAVPLKALLIRRLAEQGVPDLTGEHIRLMPAVVPGLYAAVAAFTAPGEGVVALTPTYPPFHMAVQTQGRVWRSAPLQDDGERWQIDWDALEAAITPDTRLLLLCHPHNPSGRVWTLDELTRLAELAERRDLTVCSDELHADLRHPGAPEFRSFASLPAAEGRTVVLTGPGKSYNIAGIGCGAMISRNPQLLARVQSAVGGLLGQPHAFNVSAWELALTHAQPWLDEVLDYLTGNRDLIREWAENEPLVRFHAPEATYLAWLDLRAHPKAHRMQQYLVEQGVALNDGATFTVPEEAEQYQGCVRLNFATSRPVLREALTRLSRALAQPA</sequence>
<evidence type="ECO:0000259" key="6">
    <source>
        <dbReference type="Pfam" id="PF00155"/>
    </source>
</evidence>
<dbReference type="GO" id="GO:0047804">
    <property type="term" value="F:cysteine-S-conjugate beta-lyase activity"/>
    <property type="evidence" value="ECO:0007669"/>
    <property type="project" value="UniProtKB-EC"/>
</dbReference>
<dbReference type="KEGG" id="dpt:Deipr_0914"/>
<comment type="similarity">
    <text evidence="5">Belongs to the class-II pyridoxal-phosphate-dependent aminotransferase family. MalY/PatB cystathionine beta-lyase subfamily.</text>
</comment>
<keyword evidence="4 7" id="KW-0456">Lyase</keyword>